<proteinExistence type="predicted"/>
<keyword evidence="6" id="KW-1185">Reference proteome</keyword>
<keyword evidence="2" id="KW-0863">Zinc-finger</keyword>
<dbReference type="STRING" id="154538.A0A1M2VYC0"/>
<sequence length="342" mass="37530">MASPVSSPSDGPFLDIHDLAAMILHAHATVDGTPFATSKIVEVNRNGAPFQTLTDQEAPHGWFDPGGPPRRVAYALYNTPQDVPAGGKITVDTFPSPMGVFNPASDDRTLTRRELEDVFWRCKDYDQGYQLAYVAQRVFNSLDGTGIQLRARTSTGYELVFSPAELMVGTATITPREACVIMSADDSDVRPMSFSGFDGPIPWPYLVLGNAGDLDRCVALDLALPQIGGRGLGGELFALERHDDYMTRVLPLYAEVHHVGHPTLGIVPRSATDEMRTRAEALTEAVVRRLVGPGQGETDFCRYCGEPGIITCCGVCKTSYFCEPCHRLGWKYHRKWCTPFRG</sequence>
<evidence type="ECO:0000313" key="5">
    <source>
        <dbReference type="EMBL" id="OJT12601.1"/>
    </source>
</evidence>
<evidence type="ECO:0000256" key="2">
    <source>
        <dbReference type="ARBA" id="ARBA00022771"/>
    </source>
</evidence>
<protein>
    <recommendedName>
        <fullName evidence="4">MYND-type domain-containing protein</fullName>
    </recommendedName>
</protein>
<dbReference type="GO" id="GO:0008270">
    <property type="term" value="F:zinc ion binding"/>
    <property type="evidence" value="ECO:0007669"/>
    <property type="project" value="UniProtKB-KW"/>
</dbReference>
<organism evidence="5 6">
    <name type="scientific">Trametes pubescens</name>
    <name type="common">White-rot fungus</name>
    <dbReference type="NCBI Taxonomy" id="154538"/>
    <lineage>
        <taxon>Eukaryota</taxon>
        <taxon>Fungi</taxon>
        <taxon>Dikarya</taxon>
        <taxon>Basidiomycota</taxon>
        <taxon>Agaricomycotina</taxon>
        <taxon>Agaricomycetes</taxon>
        <taxon>Polyporales</taxon>
        <taxon>Polyporaceae</taxon>
        <taxon>Trametes</taxon>
    </lineage>
</organism>
<dbReference type="Proteomes" id="UP000184267">
    <property type="component" value="Unassembled WGS sequence"/>
</dbReference>
<keyword evidence="1" id="KW-0479">Metal-binding</keyword>
<dbReference type="OrthoDB" id="432970at2759"/>
<dbReference type="AlphaFoldDB" id="A0A1M2VYC0"/>
<accession>A0A1M2VYC0</accession>
<gene>
    <name evidence="5" type="ORF">TRAPUB_10842</name>
</gene>
<evidence type="ECO:0000256" key="1">
    <source>
        <dbReference type="ARBA" id="ARBA00022723"/>
    </source>
</evidence>
<evidence type="ECO:0000313" key="6">
    <source>
        <dbReference type="Proteomes" id="UP000184267"/>
    </source>
</evidence>
<dbReference type="InterPro" id="IPR002893">
    <property type="entry name" value="Znf_MYND"/>
</dbReference>
<evidence type="ECO:0000259" key="4">
    <source>
        <dbReference type="PROSITE" id="PS01360"/>
    </source>
</evidence>
<dbReference type="SUPFAM" id="SSF144232">
    <property type="entry name" value="HIT/MYND zinc finger-like"/>
    <property type="match status" value="1"/>
</dbReference>
<keyword evidence="3" id="KW-0862">Zinc</keyword>
<comment type="caution">
    <text evidence="5">The sequence shown here is derived from an EMBL/GenBank/DDBJ whole genome shotgun (WGS) entry which is preliminary data.</text>
</comment>
<dbReference type="EMBL" id="MNAD01000475">
    <property type="protein sequence ID" value="OJT12601.1"/>
    <property type="molecule type" value="Genomic_DNA"/>
</dbReference>
<feature type="domain" description="MYND-type" evidence="4">
    <location>
        <begin position="301"/>
        <end position="337"/>
    </location>
</feature>
<dbReference type="PROSITE" id="PS01360">
    <property type="entry name" value="ZF_MYND_1"/>
    <property type="match status" value="1"/>
</dbReference>
<evidence type="ECO:0000256" key="3">
    <source>
        <dbReference type="ARBA" id="ARBA00022833"/>
    </source>
</evidence>
<name>A0A1M2VYC0_TRAPU</name>
<reference evidence="5 6" key="1">
    <citation type="submission" date="2016-10" db="EMBL/GenBank/DDBJ databases">
        <title>Genome sequence of the basidiomycete white-rot fungus Trametes pubescens.</title>
        <authorList>
            <person name="Makela M.R."/>
            <person name="Granchi Z."/>
            <person name="Peng M."/>
            <person name="De Vries R.P."/>
            <person name="Grigoriev I."/>
            <person name="Riley R."/>
            <person name="Hilden K."/>
        </authorList>
    </citation>
    <scope>NUCLEOTIDE SEQUENCE [LARGE SCALE GENOMIC DNA]</scope>
    <source>
        <strain evidence="5 6">FBCC735</strain>
    </source>
</reference>